<protein>
    <recommendedName>
        <fullName evidence="3">CID domain-containing protein</fullName>
    </recommendedName>
</protein>
<feature type="region of interest" description="Disordered" evidence="2">
    <location>
        <begin position="669"/>
        <end position="813"/>
    </location>
</feature>
<gene>
    <name evidence="4" type="ORF">N7509_008943</name>
</gene>
<evidence type="ECO:0000259" key="3">
    <source>
        <dbReference type="PROSITE" id="PS51391"/>
    </source>
</evidence>
<dbReference type="PANTHER" id="PTHR23140">
    <property type="entry name" value="RNA PROCESSING PROTEIN LD23810P"/>
    <property type="match status" value="1"/>
</dbReference>
<dbReference type="GeneID" id="81372560"/>
<feature type="region of interest" description="Disordered" evidence="2">
    <location>
        <begin position="539"/>
        <end position="565"/>
    </location>
</feature>
<feature type="region of interest" description="Disordered" evidence="2">
    <location>
        <begin position="437"/>
        <end position="478"/>
    </location>
</feature>
<evidence type="ECO:0000313" key="4">
    <source>
        <dbReference type="EMBL" id="KAJ5386402.1"/>
    </source>
</evidence>
<dbReference type="InterPro" id="IPR000061">
    <property type="entry name" value="Surp"/>
</dbReference>
<dbReference type="RefSeq" id="XP_056484200.1">
    <property type="nucleotide sequence ID" value="XM_056633580.1"/>
</dbReference>
<dbReference type="AlphaFoldDB" id="A0A9W9VNJ3"/>
<dbReference type="InterPro" id="IPR035967">
    <property type="entry name" value="SWAP/Surp_sf"/>
</dbReference>
<feature type="compositionally biased region" description="Acidic residues" evidence="2">
    <location>
        <begin position="729"/>
        <end position="759"/>
    </location>
</feature>
<evidence type="ECO:0000256" key="2">
    <source>
        <dbReference type="SAM" id="MobiDB-lite"/>
    </source>
</evidence>
<feature type="compositionally biased region" description="Basic and acidic residues" evidence="2">
    <location>
        <begin position="541"/>
        <end position="565"/>
    </location>
</feature>
<evidence type="ECO:0000256" key="1">
    <source>
        <dbReference type="ARBA" id="ARBA00022884"/>
    </source>
</evidence>
<dbReference type="Pfam" id="PF01805">
    <property type="entry name" value="Surp"/>
    <property type="match status" value="1"/>
</dbReference>
<feature type="compositionally biased region" description="Acidic residues" evidence="2">
    <location>
        <begin position="437"/>
        <end position="452"/>
    </location>
</feature>
<dbReference type="PANTHER" id="PTHR23140:SF0">
    <property type="entry name" value="U2 SNRNP-ASSOCIATED SURP MOTIF-CONTAINING PROTEIN"/>
    <property type="match status" value="1"/>
</dbReference>
<feature type="region of interest" description="Disordered" evidence="2">
    <location>
        <begin position="394"/>
        <end position="415"/>
    </location>
</feature>
<dbReference type="InterPro" id="IPR008942">
    <property type="entry name" value="ENTH_VHS"/>
</dbReference>
<feature type="region of interest" description="Disordered" evidence="2">
    <location>
        <begin position="288"/>
        <end position="315"/>
    </location>
</feature>
<feature type="compositionally biased region" description="Basic and acidic residues" evidence="2">
    <location>
        <begin position="159"/>
        <end position="168"/>
    </location>
</feature>
<feature type="compositionally biased region" description="Gly residues" evidence="2">
    <location>
        <begin position="74"/>
        <end position="84"/>
    </location>
</feature>
<dbReference type="InterPro" id="IPR006569">
    <property type="entry name" value="CID_dom"/>
</dbReference>
<dbReference type="EMBL" id="JAPZBU010000009">
    <property type="protein sequence ID" value="KAJ5386402.1"/>
    <property type="molecule type" value="Genomic_DNA"/>
</dbReference>
<feature type="region of interest" description="Disordered" evidence="2">
    <location>
        <begin position="54"/>
        <end position="168"/>
    </location>
</feature>
<name>A0A9W9VNJ3_9EURO</name>
<proteinExistence type="predicted"/>
<dbReference type="OrthoDB" id="377209at2759"/>
<sequence length="813" mass="89266">MSDDTKGKPFPGVSAKLSALPKKSLFERQKADAEAKRAREKAETAAVYEDFVKSFEDDVPEGPRASDGRPNTFGGRGGAFGGGPPRRHFTNSGPRSSGPGSLGPPPPSLSRKRPHEGYVAQPRGRDTAQGVLGYDHSGHVSSGPSLGFRSPSDDEDDRTAEAKEAEKAAARPTLYLASLPPGTSPSVLKSLITSPLVVGNVHILRPQNQSPTERKSVAAIITLASDSAASDIDSAVSSLQNKYLGRGYYLTLSRHLSSAAISSNMPSNINMTNTSSLPFGAKNIQPNFGGGNLSRAPPPGSHRGGFAPPSSYGPIPGRAVQATQVEVKAPTDVKQLRLIHKTLENLLNHGPEFEALLMSRPEVQREEKWAWIWDARSPGGVYYRWKLWQLITNPRSHGNRKSKSQKPSSVFEDGASWVPPERDIKFEFTTRLDEIISDEDYNSSDEEQSDGEDERRNLGGAPPPEGGNGPNDGTGYMNPLQKAKLTHLLARLPTTHARLRRGDIARTTAFAIEHAGLGADEVVDMIVLNILSPLAYTGANPDRDLENDAANRESHAKDNDNPSKGKMDLSAAKLVGLYTISDILSSSATSGVRHAWRYRQLFELALRSHKVFEHLGRLEKDLHWGRLKAEKWKRSVGTLLHLWEGWCVFPQSSHEHFVQMFEQPPLTDEELQKEKEKAEAEQASNAFSKKKNRWKTVDDEDPGSSYFDQSGPSEIEITAHRAPGGAYPAEDESMSDIDGVPMEDSDLEMPDEGEPMEEESTQRDSDVVMKQPPEQPEDVTGQQNPEPEKREPASRRPRRPRPKAEDMFASDSE</sequence>
<reference evidence="4" key="1">
    <citation type="submission" date="2022-12" db="EMBL/GenBank/DDBJ databases">
        <authorList>
            <person name="Petersen C."/>
        </authorList>
    </citation>
    <scope>NUCLEOTIDE SEQUENCE</scope>
    <source>
        <strain evidence="4">IBT 29677</strain>
    </source>
</reference>
<dbReference type="SUPFAM" id="SSF109905">
    <property type="entry name" value="Surp module (SWAP domain)"/>
    <property type="match status" value="1"/>
</dbReference>
<comment type="caution">
    <text evidence="4">The sequence shown here is derived from an EMBL/GenBank/DDBJ whole genome shotgun (WGS) entry which is preliminary data.</text>
</comment>
<organism evidence="4 5">
    <name type="scientific">Penicillium cosmopolitanum</name>
    <dbReference type="NCBI Taxonomy" id="1131564"/>
    <lineage>
        <taxon>Eukaryota</taxon>
        <taxon>Fungi</taxon>
        <taxon>Dikarya</taxon>
        <taxon>Ascomycota</taxon>
        <taxon>Pezizomycotina</taxon>
        <taxon>Eurotiomycetes</taxon>
        <taxon>Eurotiomycetidae</taxon>
        <taxon>Eurotiales</taxon>
        <taxon>Aspergillaceae</taxon>
        <taxon>Penicillium</taxon>
    </lineage>
</organism>
<dbReference type="InterPro" id="IPR051485">
    <property type="entry name" value="SR-CTD_assoc_factor"/>
</dbReference>
<dbReference type="Proteomes" id="UP001147747">
    <property type="component" value="Unassembled WGS sequence"/>
</dbReference>
<feature type="domain" description="CID" evidence="3">
    <location>
        <begin position="477"/>
        <end position="665"/>
    </location>
</feature>
<feature type="compositionally biased region" description="Basic and acidic residues" evidence="2">
    <location>
        <begin position="670"/>
        <end position="680"/>
    </location>
</feature>
<keyword evidence="1" id="KW-0694">RNA-binding</keyword>
<dbReference type="GO" id="GO:0006396">
    <property type="term" value="P:RNA processing"/>
    <property type="evidence" value="ECO:0007669"/>
    <property type="project" value="InterPro"/>
</dbReference>
<keyword evidence="5" id="KW-1185">Reference proteome</keyword>
<dbReference type="GO" id="GO:0003723">
    <property type="term" value="F:RNA binding"/>
    <property type="evidence" value="ECO:0007669"/>
    <property type="project" value="UniProtKB-KW"/>
</dbReference>
<dbReference type="GO" id="GO:0005634">
    <property type="term" value="C:nucleus"/>
    <property type="evidence" value="ECO:0007669"/>
    <property type="project" value="TreeGrafter"/>
</dbReference>
<evidence type="ECO:0000313" key="5">
    <source>
        <dbReference type="Proteomes" id="UP001147747"/>
    </source>
</evidence>
<dbReference type="Gene3D" id="1.25.40.90">
    <property type="match status" value="1"/>
</dbReference>
<dbReference type="Gene3D" id="1.10.10.790">
    <property type="entry name" value="Surp module"/>
    <property type="match status" value="1"/>
</dbReference>
<reference evidence="4" key="2">
    <citation type="journal article" date="2023" name="IMA Fungus">
        <title>Comparative genomic study of the Penicillium genus elucidates a diverse pangenome and 15 lateral gene transfer events.</title>
        <authorList>
            <person name="Petersen C."/>
            <person name="Sorensen T."/>
            <person name="Nielsen M.R."/>
            <person name="Sondergaard T.E."/>
            <person name="Sorensen J.L."/>
            <person name="Fitzpatrick D.A."/>
            <person name="Frisvad J.C."/>
            <person name="Nielsen K.L."/>
        </authorList>
    </citation>
    <scope>NUCLEOTIDE SEQUENCE</scope>
    <source>
        <strain evidence="4">IBT 29677</strain>
    </source>
</reference>
<dbReference type="PROSITE" id="PS51391">
    <property type="entry name" value="CID"/>
    <property type="match status" value="1"/>
</dbReference>
<accession>A0A9W9VNJ3</accession>